<sequence>MLGAIIGDIVGLVYEWNNIKTKDFSLFCEDCFFTDDTVMACAVDGKNV</sequence>
<dbReference type="SUPFAM" id="SSF101478">
    <property type="entry name" value="ADP-ribosylglycohydrolase"/>
    <property type="match status" value="1"/>
</dbReference>
<accession>A0A428IBG6</accession>
<organism evidence="1 2">
    <name type="scientific">Streptococcus oralis</name>
    <dbReference type="NCBI Taxonomy" id="1303"/>
    <lineage>
        <taxon>Bacteria</taxon>
        <taxon>Bacillati</taxon>
        <taxon>Bacillota</taxon>
        <taxon>Bacilli</taxon>
        <taxon>Lactobacillales</taxon>
        <taxon>Streptococcaceae</taxon>
        <taxon>Streptococcus</taxon>
    </lineage>
</organism>
<dbReference type="InterPro" id="IPR036705">
    <property type="entry name" value="Ribosyl_crysJ1_sf"/>
</dbReference>
<evidence type="ECO:0000313" key="1">
    <source>
        <dbReference type="EMBL" id="RSI69160.1"/>
    </source>
</evidence>
<gene>
    <name evidence="1" type="ORF">D8863_02350</name>
</gene>
<dbReference type="EMBL" id="RJNJ01000002">
    <property type="protein sequence ID" value="RSI69160.1"/>
    <property type="molecule type" value="Genomic_DNA"/>
</dbReference>
<comment type="caution">
    <text evidence="1">The sequence shown here is derived from an EMBL/GenBank/DDBJ whole genome shotgun (WGS) entry which is preliminary data.</text>
</comment>
<proteinExistence type="predicted"/>
<dbReference type="Proteomes" id="UP000267593">
    <property type="component" value="Unassembled WGS sequence"/>
</dbReference>
<protein>
    <submittedName>
        <fullName evidence="1">Uncharacterized protein</fullName>
    </submittedName>
</protein>
<reference evidence="1 2" key="1">
    <citation type="submission" date="2018-11" db="EMBL/GenBank/DDBJ databases">
        <title>Species Designations Belie Phenotypic and Genotypic Heterogeneity in Oral Streptococci.</title>
        <authorList>
            <person name="Velsko I."/>
        </authorList>
    </citation>
    <scope>NUCLEOTIDE SEQUENCE [LARGE SCALE GENOMIC DNA]</scope>
    <source>
        <strain evidence="1 2">BCC63</strain>
    </source>
</reference>
<evidence type="ECO:0000313" key="2">
    <source>
        <dbReference type="Proteomes" id="UP000267593"/>
    </source>
</evidence>
<name>A0A428IBG6_STROR</name>
<dbReference type="AlphaFoldDB" id="A0A428IBG6"/>